<dbReference type="AlphaFoldDB" id="A0A484Y9F6"/>
<gene>
    <name evidence="1" type="ORF">NCTC12126_03175</name>
</gene>
<protein>
    <submittedName>
        <fullName evidence="1">Uncharacterized protein</fullName>
    </submittedName>
</protein>
<organism evidence="1 2">
    <name type="scientific">Enterobacter cancerogenus</name>
    <dbReference type="NCBI Taxonomy" id="69218"/>
    <lineage>
        <taxon>Bacteria</taxon>
        <taxon>Pseudomonadati</taxon>
        <taxon>Pseudomonadota</taxon>
        <taxon>Gammaproteobacteria</taxon>
        <taxon>Enterobacterales</taxon>
        <taxon>Enterobacteriaceae</taxon>
        <taxon>Enterobacter</taxon>
        <taxon>Enterobacter cloacae complex</taxon>
    </lineage>
</organism>
<dbReference type="Proteomes" id="UP000351155">
    <property type="component" value="Unassembled WGS sequence"/>
</dbReference>
<evidence type="ECO:0000313" key="1">
    <source>
        <dbReference type="EMBL" id="VFS32644.1"/>
    </source>
</evidence>
<dbReference type="EMBL" id="CAADIW010000026">
    <property type="protein sequence ID" value="VFS32644.1"/>
    <property type="molecule type" value="Genomic_DNA"/>
</dbReference>
<reference evidence="1 2" key="1">
    <citation type="submission" date="2019-03" db="EMBL/GenBank/DDBJ databases">
        <authorList>
            <consortium name="Pathogen Informatics"/>
        </authorList>
    </citation>
    <scope>NUCLEOTIDE SEQUENCE [LARGE SCALE GENOMIC DNA]</scope>
    <source>
        <strain evidence="1 2">NCTC12126</strain>
    </source>
</reference>
<sequence>MDIGNRRQAQVGFLQAHAAGFEAQHRLSRDAVAVIFRRQLQRRRHFGTGHFAHTAALERAFDGNYHGRLTVDGPFRYHHAVVGLRHNPLRPQPRRNNAFKRIQQFAVAALIQQRLRTLACF</sequence>
<evidence type="ECO:0000313" key="2">
    <source>
        <dbReference type="Proteomes" id="UP000351155"/>
    </source>
</evidence>
<name>A0A484Y9F6_9ENTR</name>
<proteinExistence type="predicted"/>
<accession>A0A484Y9F6</accession>